<keyword evidence="2" id="KW-0732">Signal</keyword>
<sequence>MEMLNWYMIVVVIVMAPVMAPRPTSFDRPAPTRDPLRPGCSSLTFLPKPGRDPIERMSEFQLAEGVDNTGVTTKFLACNCSINLLVNIKSSHSSFGNDFIIQQYPFGNSIETHALYASTNGPTSFLLYLGTSNKPMYGAGRSMEDILDSRKGLSLVVHVKLRSRFHTYNINGGLAARYMALTLSQKTTVARERGQYNSSRRFRNQAVSATTLAIPRYSASALERETTCCRLEDQETRLSPRYTQNPEVDRRVVGHPAQSASE</sequence>
<keyword evidence="4" id="KW-1185">Reference proteome</keyword>
<organism evidence="3 4">
    <name type="scientific">Centaurea solstitialis</name>
    <name type="common">yellow star-thistle</name>
    <dbReference type="NCBI Taxonomy" id="347529"/>
    <lineage>
        <taxon>Eukaryota</taxon>
        <taxon>Viridiplantae</taxon>
        <taxon>Streptophyta</taxon>
        <taxon>Embryophyta</taxon>
        <taxon>Tracheophyta</taxon>
        <taxon>Spermatophyta</taxon>
        <taxon>Magnoliopsida</taxon>
        <taxon>eudicotyledons</taxon>
        <taxon>Gunneridae</taxon>
        <taxon>Pentapetalae</taxon>
        <taxon>asterids</taxon>
        <taxon>campanulids</taxon>
        <taxon>Asterales</taxon>
        <taxon>Asteraceae</taxon>
        <taxon>Carduoideae</taxon>
        <taxon>Cardueae</taxon>
        <taxon>Centaureinae</taxon>
        <taxon>Centaurea</taxon>
    </lineage>
</organism>
<accession>A0AA38TJP8</accession>
<gene>
    <name evidence="3" type="ORF">OSB04_012887</name>
</gene>
<dbReference type="PANTHER" id="PTHR48436">
    <property type="entry name" value="2, PUTATIVE-RELATED"/>
    <property type="match status" value="1"/>
</dbReference>
<dbReference type="Proteomes" id="UP001172457">
    <property type="component" value="Chromosome 3"/>
</dbReference>
<dbReference type="InterPro" id="IPR055276">
    <property type="entry name" value="NHL41-like"/>
</dbReference>
<evidence type="ECO:0000313" key="4">
    <source>
        <dbReference type="Proteomes" id="UP001172457"/>
    </source>
</evidence>
<evidence type="ECO:0000313" key="3">
    <source>
        <dbReference type="EMBL" id="KAJ9558273.1"/>
    </source>
</evidence>
<dbReference type="PANTHER" id="PTHR48436:SF1">
    <property type="entry name" value="2, PUTATIVE-RELATED"/>
    <property type="match status" value="1"/>
</dbReference>
<feature type="region of interest" description="Disordered" evidence="1">
    <location>
        <begin position="237"/>
        <end position="262"/>
    </location>
</feature>
<proteinExistence type="predicted"/>
<comment type="caution">
    <text evidence="3">The sequence shown here is derived from an EMBL/GenBank/DDBJ whole genome shotgun (WGS) entry which is preliminary data.</text>
</comment>
<evidence type="ECO:0000256" key="1">
    <source>
        <dbReference type="SAM" id="MobiDB-lite"/>
    </source>
</evidence>
<protein>
    <submittedName>
        <fullName evidence="3">Uncharacterized protein</fullName>
    </submittedName>
</protein>
<dbReference type="AlphaFoldDB" id="A0AA38TJP8"/>
<name>A0AA38TJP8_9ASTR</name>
<feature type="chain" id="PRO_5041259160" evidence="2">
    <location>
        <begin position="21"/>
        <end position="262"/>
    </location>
</feature>
<feature type="signal peptide" evidence="2">
    <location>
        <begin position="1"/>
        <end position="20"/>
    </location>
</feature>
<reference evidence="3" key="1">
    <citation type="submission" date="2023-03" db="EMBL/GenBank/DDBJ databases">
        <title>Chromosome-scale reference genome and RAD-based genetic map of yellow starthistle (Centaurea solstitialis) reveal putative structural variation and QTLs associated with invader traits.</title>
        <authorList>
            <person name="Reatini B."/>
            <person name="Cang F.A."/>
            <person name="Jiang Q."/>
            <person name="Mckibben M.T.W."/>
            <person name="Barker M.S."/>
            <person name="Rieseberg L.H."/>
            <person name="Dlugosch K.M."/>
        </authorList>
    </citation>
    <scope>NUCLEOTIDE SEQUENCE</scope>
    <source>
        <strain evidence="3">CAN-66</strain>
        <tissue evidence="3">Leaf</tissue>
    </source>
</reference>
<dbReference type="EMBL" id="JARYMX010000003">
    <property type="protein sequence ID" value="KAJ9558273.1"/>
    <property type="molecule type" value="Genomic_DNA"/>
</dbReference>
<evidence type="ECO:0000256" key="2">
    <source>
        <dbReference type="SAM" id="SignalP"/>
    </source>
</evidence>